<protein>
    <submittedName>
        <fullName evidence="8">ATP-dependent helicase HrpB</fullName>
    </submittedName>
</protein>
<evidence type="ECO:0000256" key="5">
    <source>
        <dbReference type="SAM" id="MobiDB-lite"/>
    </source>
</evidence>
<gene>
    <name evidence="8" type="primary">hrpB</name>
    <name evidence="8" type="ORF">DK419_14895</name>
</gene>
<dbReference type="SMART" id="SM00487">
    <property type="entry name" value="DEXDc"/>
    <property type="match status" value="1"/>
</dbReference>
<keyword evidence="9" id="KW-1185">Reference proteome</keyword>
<organism evidence="8 9">
    <name type="scientific">Methylobacterium terrae</name>
    <dbReference type="NCBI Taxonomy" id="2202827"/>
    <lineage>
        <taxon>Bacteria</taxon>
        <taxon>Pseudomonadati</taxon>
        <taxon>Pseudomonadota</taxon>
        <taxon>Alphaproteobacteria</taxon>
        <taxon>Hyphomicrobiales</taxon>
        <taxon>Methylobacteriaceae</taxon>
        <taxon>Methylobacterium</taxon>
    </lineage>
</organism>
<dbReference type="PANTHER" id="PTHR43519">
    <property type="entry name" value="ATP-DEPENDENT RNA HELICASE HRPB"/>
    <property type="match status" value="1"/>
</dbReference>
<dbReference type="InterPro" id="IPR001650">
    <property type="entry name" value="Helicase_C-like"/>
</dbReference>
<dbReference type="PANTHER" id="PTHR43519:SF1">
    <property type="entry name" value="ATP-DEPENDENT RNA HELICASE HRPB"/>
    <property type="match status" value="1"/>
</dbReference>
<dbReference type="Pfam" id="PF08482">
    <property type="entry name" value="HrpB_C"/>
    <property type="match status" value="1"/>
</dbReference>
<evidence type="ECO:0000259" key="6">
    <source>
        <dbReference type="PROSITE" id="PS51192"/>
    </source>
</evidence>
<dbReference type="SMART" id="SM00490">
    <property type="entry name" value="HELICc"/>
    <property type="match status" value="1"/>
</dbReference>
<dbReference type="Pfam" id="PF00270">
    <property type="entry name" value="DEAD"/>
    <property type="match status" value="1"/>
</dbReference>
<dbReference type="EMBL" id="CP029553">
    <property type="protein sequence ID" value="AWN47445.1"/>
    <property type="molecule type" value="Genomic_DNA"/>
</dbReference>
<dbReference type="PROSITE" id="PS51194">
    <property type="entry name" value="HELICASE_CTER"/>
    <property type="match status" value="1"/>
</dbReference>
<keyword evidence="3 8" id="KW-0347">Helicase</keyword>
<evidence type="ECO:0000256" key="2">
    <source>
        <dbReference type="ARBA" id="ARBA00022801"/>
    </source>
</evidence>
<dbReference type="RefSeq" id="WP_109959770.1">
    <property type="nucleotide sequence ID" value="NZ_CP029553.1"/>
</dbReference>
<evidence type="ECO:0000256" key="3">
    <source>
        <dbReference type="ARBA" id="ARBA00022806"/>
    </source>
</evidence>
<feature type="domain" description="Helicase ATP-binding" evidence="6">
    <location>
        <begin position="22"/>
        <end position="186"/>
    </location>
</feature>
<dbReference type="KEGG" id="mtea:DK419_14895"/>
<dbReference type="OrthoDB" id="9805617at2"/>
<dbReference type="GO" id="GO:0005524">
    <property type="term" value="F:ATP binding"/>
    <property type="evidence" value="ECO:0007669"/>
    <property type="project" value="UniProtKB-KW"/>
</dbReference>
<dbReference type="InterPro" id="IPR027417">
    <property type="entry name" value="P-loop_NTPase"/>
</dbReference>
<evidence type="ECO:0000313" key="9">
    <source>
        <dbReference type="Proteomes" id="UP000245444"/>
    </source>
</evidence>
<dbReference type="InterPro" id="IPR049614">
    <property type="entry name" value="HrpB_DEXH"/>
</dbReference>
<dbReference type="Gene3D" id="3.40.50.300">
    <property type="entry name" value="P-loop containing nucleotide triphosphate hydrolases"/>
    <property type="match status" value="2"/>
</dbReference>
<dbReference type="InterPro" id="IPR007502">
    <property type="entry name" value="Helicase-assoc_dom"/>
</dbReference>
<dbReference type="Proteomes" id="UP000245444">
    <property type="component" value="Chromosome"/>
</dbReference>
<keyword evidence="4" id="KW-0067">ATP-binding</keyword>
<dbReference type="CDD" id="cd17990">
    <property type="entry name" value="DEXHc_HrpB"/>
    <property type="match status" value="1"/>
</dbReference>
<dbReference type="AlphaFoldDB" id="A0A2U8WMF6"/>
<proteinExistence type="predicted"/>
<keyword evidence="2" id="KW-0378">Hydrolase</keyword>
<evidence type="ECO:0000313" key="8">
    <source>
        <dbReference type="EMBL" id="AWN47445.1"/>
    </source>
</evidence>
<keyword evidence="1" id="KW-0547">Nucleotide-binding</keyword>
<dbReference type="InterPro" id="IPR013689">
    <property type="entry name" value="RNA_helicase_ATP-dep_HrpB_C"/>
</dbReference>
<dbReference type="Gene3D" id="1.20.120.1080">
    <property type="match status" value="1"/>
</dbReference>
<name>A0A2U8WMF6_9HYPH</name>
<dbReference type="SMART" id="SM00847">
    <property type="entry name" value="HA2"/>
    <property type="match status" value="1"/>
</dbReference>
<sequence length="842" mass="89426">MRSAPSLPIDAVLGDLAAALAAPSAQGRPNAVLVAPPGAGKTTRVPLTLLDAPWRGDRRIILLEPRRLAARAAAERMAASLSEAVGETVGLRVRLGSKVSARTRIEVVTEGVFARMILDDPELDGVAAVLFDEFHERSLDADLGLALALDAQGGLREDLRLLAMSATIDGARVAALMGQGHENPAPVIVSEGRAFTVETRHLDRDPQGRIEDAVTDAVMRALRAEPGSVLAFLPGQAEIRRTEERLRARLAEVPDIDLAPLYGALDRAEQDRAVRPSPAGRRKVVLATSIAETSLTIEGVRVVVDSGLARVPVYEPDLGLTRLVTQRASRASVDQRRGRAGRTQAGVCYRLWPEAATGALEPFTRPEILAADLAGLVLDCAAWGVSDPTTLPFLDPPPAPALAEARALLAGLDALDAGGRLTPAGRALRALPLPPRLARMVVSAAATGRDAARLAADVAAVLVERGLGGDAVDLTERVERYRRDRAGRSEDMRRLAAGWARMAATTTEPAGAGETPDIGTPDVGALVALAYPDRIARARGRPGEYVLANGRGAALDPAAGLAREPFLAVAEIVGKASAARILAAAPIALSAVEALFADRIEARTRVEFDPDARALRARAQRRLGAVSLAERILPVPADADSAAILARGLASLGVSALPWSKAAQQWRERVTFLRSAEGEPWPDLSDPALAEALPDWLGPHLTGITRLDEIGADRLSDALHDLVPWALRARLDAEAPTHIEVPTGSRIPVDYAAEGGPVLAVRVQELFGLTRHPTIGGGRVPLVLHLLSPAQRPIQITRDLPGFWRGSWAAVRADMRGQYPRHPWPEDPTTAPPTRRAKPRGT</sequence>
<evidence type="ECO:0000256" key="4">
    <source>
        <dbReference type="ARBA" id="ARBA00022840"/>
    </source>
</evidence>
<dbReference type="CDD" id="cd18791">
    <property type="entry name" value="SF2_C_RHA"/>
    <property type="match status" value="1"/>
</dbReference>
<dbReference type="GO" id="GO:0003676">
    <property type="term" value="F:nucleic acid binding"/>
    <property type="evidence" value="ECO:0007669"/>
    <property type="project" value="InterPro"/>
</dbReference>
<dbReference type="GO" id="GO:0004386">
    <property type="term" value="F:helicase activity"/>
    <property type="evidence" value="ECO:0007669"/>
    <property type="project" value="UniProtKB-KW"/>
</dbReference>
<dbReference type="PROSITE" id="PS51192">
    <property type="entry name" value="HELICASE_ATP_BIND_1"/>
    <property type="match status" value="1"/>
</dbReference>
<dbReference type="Pfam" id="PF00271">
    <property type="entry name" value="Helicase_C"/>
    <property type="match status" value="1"/>
</dbReference>
<feature type="region of interest" description="Disordered" evidence="5">
    <location>
        <begin position="819"/>
        <end position="842"/>
    </location>
</feature>
<evidence type="ECO:0000256" key="1">
    <source>
        <dbReference type="ARBA" id="ARBA00022741"/>
    </source>
</evidence>
<accession>A0A2U8WMF6</accession>
<dbReference type="InterPro" id="IPR010225">
    <property type="entry name" value="HrpB"/>
</dbReference>
<dbReference type="NCBIfam" id="TIGR01970">
    <property type="entry name" value="DEAH_box_HrpB"/>
    <property type="match status" value="1"/>
</dbReference>
<dbReference type="SUPFAM" id="SSF52540">
    <property type="entry name" value="P-loop containing nucleoside triphosphate hydrolases"/>
    <property type="match status" value="1"/>
</dbReference>
<reference evidence="8 9" key="1">
    <citation type="submission" date="2018-05" db="EMBL/GenBank/DDBJ databases">
        <title>Complete Genome Sequence of Methylobacterium sp. 17Sr1-28.</title>
        <authorList>
            <person name="Srinivasan S."/>
        </authorList>
    </citation>
    <scope>NUCLEOTIDE SEQUENCE [LARGE SCALE GENOMIC DNA]</scope>
    <source>
        <strain evidence="8 9">17Sr1-28</strain>
    </source>
</reference>
<dbReference type="PIRSF" id="PIRSF005496">
    <property type="entry name" value="ATP_hel_hrpB"/>
    <property type="match status" value="1"/>
</dbReference>
<feature type="domain" description="Helicase C-terminal" evidence="7">
    <location>
        <begin position="209"/>
        <end position="384"/>
    </location>
</feature>
<dbReference type="InterPro" id="IPR011545">
    <property type="entry name" value="DEAD/DEAH_box_helicase_dom"/>
</dbReference>
<dbReference type="GO" id="GO:0016787">
    <property type="term" value="F:hydrolase activity"/>
    <property type="evidence" value="ECO:0007669"/>
    <property type="project" value="UniProtKB-KW"/>
</dbReference>
<dbReference type="InterPro" id="IPR014001">
    <property type="entry name" value="Helicase_ATP-bd"/>
</dbReference>
<evidence type="ECO:0000259" key="7">
    <source>
        <dbReference type="PROSITE" id="PS51194"/>
    </source>
</evidence>